<feature type="transmembrane region" description="Helical" evidence="8">
    <location>
        <begin position="30"/>
        <end position="54"/>
    </location>
</feature>
<dbReference type="CDD" id="cd06550">
    <property type="entry name" value="TM_ABC_iron-siderophores_like"/>
    <property type="match status" value="1"/>
</dbReference>
<gene>
    <name evidence="9" type="ordered locus">Nwi_3048</name>
</gene>
<dbReference type="Pfam" id="PF01032">
    <property type="entry name" value="FecCD"/>
    <property type="match status" value="1"/>
</dbReference>
<dbReference type="KEGG" id="nwi:Nwi_3048"/>
<keyword evidence="7 8" id="KW-0472">Membrane</keyword>
<dbReference type="EMBL" id="CP000115">
    <property type="protein sequence ID" value="ABA06297.1"/>
    <property type="molecule type" value="Genomic_DNA"/>
</dbReference>
<name>Q3SN44_NITWN</name>
<feature type="transmembrane region" description="Helical" evidence="8">
    <location>
        <begin position="112"/>
        <end position="132"/>
    </location>
</feature>
<dbReference type="InterPro" id="IPR037294">
    <property type="entry name" value="ABC_BtuC-like"/>
</dbReference>
<feature type="transmembrane region" description="Helical" evidence="8">
    <location>
        <begin position="256"/>
        <end position="288"/>
    </location>
</feature>
<evidence type="ECO:0000256" key="4">
    <source>
        <dbReference type="ARBA" id="ARBA00022475"/>
    </source>
</evidence>
<dbReference type="HOGENOM" id="CLU_013016_0_3_5"/>
<feature type="transmembrane region" description="Helical" evidence="8">
    <location>
        <begin position="165"/>
        <end position="183"/>
    </location>
</feature>
<organism evidence="9 10">
    <name type="scientific">Nitrobacter winogradskyi (strain ATCC 25391 / DSM 10237 / CIP 104748 / NCIMB 11846 / Nb-255)</name>
    <dbReference type="NCBI Taxonomy" id="323098"/>
    <lineage>
        <taxon>Bacteria</taxon>
        <taxon>Pseudomonadati</taxon>
        <taxon>Pseudomonadota</taxon>
        <taxon>Alphaproteobacteria</taxon>
        <taxon>Hyphomicrobiales</taxon>
        <taxon>Nitrobacteraceae</taxon>
        <taxon>Nitrobacter</taxon>
    </lineage>
</organism>
<keyword evidence="4" id="KW-1003">Cell membrane</keyword>
<dbReference type="SUPFAM" id="SSF81345">
    <property type="entry name" value="ABC transporter involved in vitamin B12 uptake, BtuC"/>
    <property type="match status" value="1"/>
</dbReference>
<comment type="similarity">
    <text evidence="2">Belongs to the binding-protein-dependent transport system permease family. FecCD subfamily.</text>
</comment>
<evidence type="ECO:0000256" key="2">
    <source>
        <dbReference type="ARBA" id="ARBA00007935"/>
    </source>
</evidence>
<evidence type="ECO:0000256" key="6">
    <source>
        <dbReference type="ARBA" id="ARBA00022989"/>
    </source>
</evidence>
<accession>Q3SN44</accession>
<evidence type="ECO:0000256" key="8">
    <source>
        <dbReference type="SAM" id="Phobius"/>
    </source>
</evidence>
<dbReference type="GO" id="GO:0005886">
    <property type="term" value="C:plasma membrane"/>
    <property type="evidence" value="ECO:0007669"/>
    <property type="project" value="UniProtKB-SubCell"/>
</dbReference>
<reference evidence="9 10" key="1">
    <citation type="journal article" date="2006" name="Appl. Environ. Microbiol.">
        <title>Genome sequence of the chemolithoautotrophic nitrite-oxidizing bacterium Nitrobacter winogradskyi Nb-255.</title>
        <authorList>
            <person name="Starkenburg S.R."/>
            <person name="Chain P.S."/>
            <person name="Sayavedra-Soto L.A."/>
            <person name="Hauser L."/>
            <person name="Land M.L."/>
            <person name="Larimer F.W."/>
            <person name="Malfatti S.A."/>
            <person name="Klotz M.G."/>
            <person name="Bottomley P.J."/>
            <person name="Arp D.J."/>
            <person name="Hickey W.J."/>
        </authorList>
    </citation>
    <scope>NUCLEOTIDE SEQUENCE [LARGE SCALE GENOMIC DNA]</scope>
    <source>
        <strain evidence="10">ATCC 25391 / DSM 10237 / CIP 104748 / NCIMB 11846 / Nb-255</strain>
    </source>
</reference>
<dbReference type="PANTHER" id="PTHR30472">
    <property type="entry name" value="FERRIC ENTEROBACTIN TRANSPORT SYSTEM PERMEASE PROTEIN"/>
    <property type="match status" value="1"/>
</dbReference>
<evidence type="ECO:0000313" key="9">
    <source>
        <dbReference type="EMBL" id="ABA06297.1"/>
    </source>
</evidence>
<dbReference type="STRING" id="323098.Nwi_3048"/>
<evidence type="ECO:0000256" key="3">
    <source>
        <dbReference type="ARBA" id="ARBA00022448"/>
    </source>
</evidence>
<proteinExistence type="inferred from homology"/>
<evidence type="ECO:0000256" key="7">
    <source>
        <dbReference type="ARBA" id="ARBA00023136"/>
    </source>
</evidence>
<keyword evidence="10" id="KW-1185">Reference proteome</keyword>
<sequence>MGRRTGRTGGSPCFRGHMVIAPAAGRQRMIVTLALCAGVAALTLVSLGIGPVALSPTTILHALFGGGGDVQRIIVLEIRLPRAILAIVIGGILGLSGAALQGLVRNPLASPSLFGAPQAAAFGAVLLIALGWADIHSFALPVAAILAAFTSVFVLLVIAGRDTSLLILILAGLAISALAGAATSLTMNLSSNPFAALEIAFWLLGSLEDRSFRHVALALPFIAAGAATLMSQRHAFRTLSLGEEAALSLGVNVGRLRLWTILGVALGIGGAVAVSGAIGFIGLVAPHLMRPLIGYDPSRLLVPSALTGAVLLLAADIAVRVIPSTSDIKVGVLTALIGVPFFLYLIVRERRALGGGVA</sequence>
<dbReference type="AlphaFoldDB" id="Q3SN44"/>
<feature type="transmembrane region" description="Helical" evidence="8">
    <location>
        <begin position="300"/>
        <end position="322"/>
    </location>
</feature>
<dbReference type="FunFam" id="1.10.3470.10:FF:000001">
    <property type="entry name" value="Vitamin B12 ABC transporter permease BtuC"/>
    <property type="match status" value="1"/>
</dbReference>
<feature type="transmembrane region" description="Helical" evidence="8">
    <location>
        <begin position="328"/>
        <end position="347"/>
    </location>
</feature>
<keyword evidence="3" id="KW-0813">Transport</keyword>
<dbReference type="InterPro" id="IPR000522">
    <property type="entry name" value="ABC_transptr_permease_BtuC"/>
</dbReference>
<dbReference type="PANTHER" id="PTHR30472:SF25">
    <property type="entry name" value="ABC TRANSPORTER PERMEASE PROTEIN MJ0876-RELATED"/>
    <property type="match status" value="1"/>
</dbReference>
<dbReference type="GO" id="GO:0022857">
    <property type="term" value="F:transmembrane transporter activity"/>
    <property type="evidence" value="ECO:0007669"/>
    <property type="project" value="InterPro"/>
</dbReference>
<protein>
    <submittedName>
        <fullName evidence="9">ABC-type Fe3+-siderophore transport system permease component</fullName>
    </submittedName>
</protein>
<evidence type="ECO:0000256" key="1">
    <source>
        <dbReference type="ARBA" id="ARBA00004651"/>
    </source>
</evidence>
<keyword evidence="6 8" id="KW-1133">Transmembrane helix</keyword>
<feature type="transmembrane region" description="Helical" evidence="8">
    <location>
        <begin position="83"/>
        <end position="100"/>
    </location>
</feature>
<feature type="transmembrane region" description="Helical" evidence="8">
    <location>
        <begin position="214"/>
        <end position="236"/>
    </location>
</feature>
<comment type="subcellular location">
    <subcellularLocation>
        <location evidence="1">Cell membrane</location>
        <topology evidence="1">Multi-pass membrane protein</topology>
    </subcellularLocation>
</comment>
<feature type="transmembrane region" description="Helical" evidence="8">
    <location>
        <begin position="138"/>
        <end position="158"/>
    </location>
</feature>
<dbReference type="Gene3D" id="1.10.3470.10">
    <property type="entry name" value="ABC transporter involved in vitamin B12 uptake, BtuC"/>
    <property type="match status" value="1"/>
</dbReference>
<dbReference type="eggNOG" id="COG0609">
    <property type="taxonomic scope" value="Bacteria"/>
</dbReference>
<evidence type="ECO:0000256" key="5">
    <source>
        <dbReference type="ARBA" id="ARBA00022692"/>
    </source>
</evidence>
<keyword evidence="5 8" id="KW-0812">Transmembrane</keyword>
<dbReference type="Proteomes" id="UP000002531">
    <property type="component" value="Chromosome"/>
</dbReference>
<evidence type="ECO:0000313" key="10">
    <source>
        <dbReference type="Proteomes" id="UP000002531"/>
    </source>
</evidence>